<reference evidence="8" key="2">
    <citation type="journal article" date="2011" name="Microb. Ecol.">
        <title>Taxonomic and Functional Metagenomic Profiling of the Microbial Community in the Anoxic Sediment of a Sub-saline Shallow Lake (Laguna de Carrizo, Central Spain).</title>
        <authorList>
            <person name="Ferrer M."/>
            <person name="Guazzaroni M.E."/>
            <person name="Richter M."/>
            <person name="Garcia-Salamanca A."/>
            <person name="Yarza P."/>
            <person name="Suarez-Suarez A."/>
            <person name="Solano J."/>
            <person name="Alcaide M."/>
            <person name="van Dillewijn P."/>
            <person name="Molina-Henares M.A."/>
            <person name="Lopez-Cortes N."/>
            <person name="Al-Ramahi Y."/>
            <person name="Guerrero C."/>
            <person name="Acosta A."/>
            <person name="de Eugenio L.I."/>
            <person name="Martinez V."/>
            <person name="Marques S."/>
            <person name="Rojo F."/>
            <person name="Santero E."/>
            <person name="Genilloud O."/>
            <person name="Perez-Perez J."/>
            <person name="Rossello-Mora R."/>
            <person name="Ramos J.L."/>
        </authorList>
    </citation>
    <scope>NUCLEOTIDE SEQUENCE</scope>
</reference>
<evidence type="ECO:0000256" key="2">
    <source>
        <dbReference type="ARBA" id="ARBA00022679"/>
    </source>
</evidence>
<organism evidence="8">
    <name type="scientific">sediment metagenome</name>
    <dbReference type="NCBI Taxonomy" id="749907"/>
    <lineage>
        <taxon>unclassified sequences</taxon>
        <taxon>metagenomes</taxon>
        <taxon>ecological metagenomes</taxon>
    </lineage>
</organism>
<dbReference type="EC" id="2.7.8.6" evidence="8"/>
<dbReference type="PANTHER" id="PTHR30576">
    <property type="entry name" value="COLANIC BIOSYNTHESIS UDP-GLUCOSE LIPID CARRIER TRANSFERASE"/>
    <property type="match status" value="1"/>
</dbReference>
<protein>
    <submittedName>
        <fullName evidence="8">Protein containing Bacterial sugar transferase domain</fullName>
        <ecNumber evidence="8">2.7.8.6</ecNumber>
    </submittedName>
</protein>
<gene>
    <name evidence="8" type="ORF">LDC_1377</name>
</gene>
<dbReference type="InterPro" id="IPR003362">
    <property type="entry name" value="Bact_transf"/>
</dbReference>
<evidence type="ECO:0000313" key="8">
    <source>
        <dbReference type="EMBL" id="EFK96594.1"/>
    </source>
</evidence>
<feature type="domain" description="Bacterial sugar transferase" evidence="7">
    <location>
        <begin position="150"/>
        <end position="332"/>
    </location>
</feature>
<evidence type="ECO:0000256" key="6">
    <source>
        <dbReference type="SAM" id="Phobius"/>
    </source>
</evidence>
<keyword evidence="2 8" id="KW-0808">Transferase</keyword>
<dbReference type="GO" id="GO:0016020">
    <property type="term" value="C:membrane"/>
    <property type="evidence" value="ECO:0007669"/>
    <property type="project" value="UniProtKB-SubCell"/>
</dbReference>
<evidence type="ECO:0000259" key="7">
    <source>
        <dbReference type="Pfam" id="PF02397"/>
    </source>
</evidence>
<dbReference type="PANTHER" id="PTHR30576:SF0">
    <property type="entry name" value="UNDECAPRENYL-PHOSPHATE N-ACETYLGALACTOSAMINYL 1-PHOSPHATE TRANSFERASE-RELATED"/>
    <property type="match status" value="1"/>
</dbReference>
<proteinExistence type="predicted"/>
<sequence length="340" mass="38677">MHNRYLSKTILKTGIVFVGLPREAWETINKIEREPELGYDIAGLVMCAGDLVQETLPGLSAHPTASSLSEMAAKKTRPINVIVVAPSMSQNAEVTAELYRELLHGASVVSLEKFYEDLLKRIPPFTFSESWFLANMEDQNKKIYDRLRLLIDIIFGSLMAIVFAVSFPVVAPLIRLTSPGPIFYSHFRVGRNGTQFRIYKYRSMKALSADGGAEINGVQYATVNDSRITPFGKFLRKTRIDELPQFLNIFKNEMSIVGPRPERPEFVEQLSAQMPFYKLRHLIKPGLTGWAQIQNSYYGTIEENLRKLEFDLYYLKNRGIILDATIILRTFNILGRMAGR</sequence>
<evidence type="ECO:0000256" key="3">
    <source>
        <dbReference type="ARBA" id="ARBA00022692"/>
    </source>
</evidence>
<accession>D9PIL9</accession>
<comment type="subcellular location">
    <subcellularLocation>
        <location evidence="1">Membrane</location>
        <topology evidence="1">Multi-pass membrane protein</topology>
    </subcellularLocation>
</comment>
<keyword evidence="3 6" id="KW-0812">Transmembrane</keyword>
<dbReference type="NCBIfam" id="TIGR03025">
    <property type="entry name" value="EPS_sugtrans"/>
    <property type="match status" value="1"/>
</dbReference>
<evidence type="ECO:0000256" key="1">
    <source>
        <dbReference type="ARBA" id="ARBA00004141"/>
    </source>
</evidence>
<keyword evidence="5 6" id="KW-0472">Membrane</keyword>
<reference evidence="8" key="1">
    <citation type="submission" date="2010-07" db="EMBL/GenBank/DDBJ databases">
        <authorList>
            <consortium name="CONSOLIDER consortium CSD2007-00005"/>
            <person name="Guazzaroni M.-E."/>
            <person name="Richter M."/>
            <person name="Garcia-Salamanca A."/>
            <person name="Yarza P."/>
            <person name="Ferrer M."/>
        </authorList>
    </citation>
    <scope>NUCLEOTIDE SEQUENCE</scope>
</reference>
<keyword evidence="4 6" id="KW-1133">Transmembrane helix</keyword>
<evidence type="ECO:0000256" key="5">
    <source>
        <dbReference type="ARBA" id="ARBA00023136"/>
    </source>
</evidence>
<comment type="caution">
    <text evidence="8">The sequence shown here is derived from an EMBL/GenBank/DDBJ whole genome shotgun (WGS) entry which is preliminary data.</text>
</comment>
<evidence type="ECO:0000256" key="4">
    <source>
        <dbReference type="ARBA" id="ARBA00022989"/>
    </source>
</evidence>
<name>D9PIL9_9ZZZZ</name>
<dbReference type="AlphaFoldDB" id="D9PIL9"/>
<dbReference type="GO" id="GO:0047360">
    <property type="term" value="F:undecaprenyl-phosphate galactose phosphotransferase activity"/>
    <property type="evidence" value="ECO:0007669"/>
    <property type="project" value="UniProtKB-EC"/>
</dbReference>
<dbReference type="InterPro" id="IPR017475">
    <property type="entry name" value="EPS_sugar_tfrase"/>
</dbReference>
<feature type="transmembrane region" description="Helical" evidence="6">
    <location>
        <begin position="149"/>
        <end position="174"/>
    </location>
</feature>
<dbReference type="EMBL" id="ADZX01000440">
    <property type="protein sequence ID" value="EFK96594.1"/>
    <property type="molecule type" value="Genomic_DNA"/>
</dbReference>
<dbReference type="Pfam" id="PF02397">
    <property type="entry name" value="Bac_transf"/>
    <property type="match status" value="1"/>
</dbReference>